<dbReference type="KEGG" id="mif:Metin_1427"/>
<evidence type="ECO:0000259" key="5">
    <source>
        <dbReference type="Pfam" id="PF08100"/>
    </source>
</evidence>
<keyword evidence="3" id="KW-0949">S-adenosyl-L-methionine</keyword>
<dbReference type="RefSeq" id="WP_013100820.1">
    <property type="nucleotide sequence ID" value="NC_014122.1"/>
</dbReference>
<sequence>MIKKPYILDIFYDLYINIKLFYILKKAIELKIFDILSEPKTFDEILIKINLDKNILEYILKILLELKLIEKIRGKYKNTLVSDLYLRENSEFSIIPYLEDEYFNDIENWKDFKEKRLNFTKVIHKMANECKVWELPRIMEYIRLRFKNEIKNAKKLLDLAGGHGLYAIYFSKLNKNLKCYVFDLPEVIEETRKYIEKYKAKNIELIKGNFWKDSIGENYDIIFSSYHPGGKNPEIIRKVYDALNIGGLFINKQFFWDGEEDLEFYVNNIDWLMRKSDILRKSPIRFTFEGDLSFNDYLDYLENLGFEILDIVDLKEFLELKCYRGSKMIISKKVE</sequence>
<dbReference type="EMBL" id="CP002009">
    <property type="protein sequence ID" value="ADG14075.1"/>
    <property type="molecule type" value="Genomic_DNA"/>
</dbReference>
<dbReference type="GeneID" id="9132466"/>
<dbReference type="OrthoDB" id="146767at2157"/>
<gene>
    <name evidence="6" type="ordered locus">Metin_1427</name>
</gene>
<evidence type="ECO:0000256" key="2">
    <source>
        <dbReference type="ARBA" id="ARBA00022679"/>
    </source>
</evidence>
<dbReference type="CDD" id="cd02440">
    <property type="entry name" value="AdoMet_MTases"/>
    <property type="match status" value="1"/>
</dbReference>
<dbReference type="GO" id="GO:0008171">
    <property type="term" value="F:O-methyltransferase activity"/>
    <property type="evidence" value="ECO:0007669"/>
    <property type="project" value="InterPro"/>
</dbReference>
<evidence type="ECO:0000313" key="6">
    <source>
        <dbReference type="EMBL" id="ADG14075.1"/>
    </source>
</evidence>
<dbReference type="Gene3D" id="1.10.10.10">
    <property type="entry name" value="Winged helix-like DNA-binding domain superfamily/Winged helix DNA-binding domain"/>
    <property type="match status" value="1"/>
</dbReference>
<dbReference type="InterPro" id="IPR036390">
    <property type="entry name" value="WH_DNA-bd_sf"/>
</dbReference>
<keyword evidence="2" id="KW-0808">Transferase</keyword>
<name>D5VU22_METIM</name>
<dbReference type="Pfam" id="PF00891">
    <property type="entry name" value="Methyltransf_2"/>
    <property type="match status" value="1"/>
</dbReference>
<dbReference type="InterPro" id="IPR036388">
    <property type="entry name" value="WH-like_DNA-bd_sf"/>
</dbReference>
<evidence type="ECO:0000313" key="7">
    <source>
        <dbReference type="Proteomes" id="UP000002061"/>
    </source>
</evidence>
<dbReference type="STRING" id="573063.Metin_1427"/>
<protein>
    <recommendedName>
        <fullName evidence="8">Methyltransferase type 12</fullName>
    </recommendedName>
</protein>
<organism evidence="6 7">
    <name type="scientific">Methanocaldococcus infernus (strain DSM 11812 / JCM 15783 / ME)</name>
    <dbReference type="NCBI Taxonomy" id="573063"/>
    <lineage>
        <taxon>Archaea</taxon>
        <taxon>Methanobacteriati</taxon>
        <taxon>Methanobacteriota</taxon>
        <taxon>Methanomada group</taxon>
        <taxon>Methanococci</taxon>
        <taxon>Methanococcales</taxon>
        <taxon>Methanocaldococcaceae</taxon>
        <taxon>Methanocaldococcus</taxon>
    </lineage>
</organism>
<evidence type="ECO:0000256" key="1">
    <source>
        <dbReference type="ARBA" id="ARBA00022603"/>
    </source>
</evidence>
<evidence type="ECO:0008006" key="8">
    <source>
        <dbReference type="Google" id="ProtNLM"/>
    </source>
</evidence>
<accession>D5VU22</accession>
<dbReference type="Pfam" id="PF08100">
    <property type="entry name" value="Dimerisation"/>
    <property type="match status" value="1"/>
</dbReference>
<reference evidence="6" key="1">
    <citation type="submission" date="2010-04" db="EMBL/GenBank/DDBJ databases">
        <title>Complete sequence of Methanocaldococcus infernus ME.</title>
        <authorList>
            <consortium name="US DOE Joint Genome Institute"/>
            <person name="Lucas S."/>
            <person name="Copeland A."/>
            <person name="Lapidus A."/>
            <person name="Cheng J.-F."/>
            <person name="Bruce D."/>
            <person name="Goodwin L."/>
            <person name="Pitluck S."/>
            <person name="Munk A.C."/>
            <person name="Detter J.C."/>
            <person name="Han C."/>
            <person name="Tapia R."/>
            <person name="Land M."/>
            <person name="Hauser L."/>
            <person name="Kyrpides N."/>
            <person name="Mikhailova N."/>
            <person name="Sieprawska-Lupa M."/>
            <person name="Whitman W.B."/>
            <person name="Woyke T."/>
        </authorList>
    </citation>
    <scope>NUCLEOTIDE SEQUENCE [LARGE SCALE GENOMIC DNA]</scope>
    <source>
        <strain evidence="6">ME</strain>
    </source>
</reference>
<keyword evidence="7" id="KW-1185">Reference proteome</keyword>
<dbReference type="InterPro" id="IPR029063">
    <property type="entry name" value="SAM-dependent_MTases_sf"/>
</dbReference>
<dbReference type="InterPro" id="IPR012967">
    <property type="entry name" value="COMT_dimerisation"/>
</dbReference>
<dbReference type="GO" id="GO:0046983">
    <property type="term" value="F:protein dimerization activity"/>
    <property type="evidence" value="ECO:0007669"/>
    <property type="project" value="InterPro"/>
</dbReference>
<dbReference type="eggNOG" id="arCOG03411">
    <property type="taxonomic scope" value="Archaea"/>
</dbReference>
<evidence type="ECO:0000256" key="3">
    <source>
        <dbReference type="ARBA" id="ARBA00022691"/>
    </source>
</evidence>
<dbReference type="Gene3D" id="3.40.50.150">
    <property type="entry name" value="Vaccinia Virus protein VP39"/>
    <property type="match status" value="1"/>
</dbReference>
<dbReference type="Proteomes" id="UP000002061">
    <property type="component" value="Chromosome"/>
</dbReference>
<feature type="domain" description="O-methyltransferase dimerisation" evidence="5">
    <location>
        <begin position="22"/>
        <end position="87"/>
    </location>
</feature>
<keyword evidence="1" id="KW-0489">Methyltransferase</keyword>
<feature type="domain" description="O-methyltransferase C-terminal" evidence="4">
    <location>
        <begin position="150"/>
        <end position="248"/>
    </location>
</feature>
<dbReference type="GO" id="GO:0032259">
    <property type="term" value="P:methylation"/>
    <property type="evidence" value="ECO:0007669"/>
    <property type="project" value="UniProtKB-KW"/>
</dbReference>
<dbReference type="InterPro" id="IPR001077">
    <property type="entry name" value="COMT_C"/>
</dbReference>
<dbReference type="SUPFAM" id="SSF46785">
    <property type="entry name" value="Winged helix' DNA-binding domain"/>
    <property type="match status" value="1"/>
</dbReference>
<dbReference type="PANTHER" id="PTHR11746">
    <property type="entry name" value="O-METHYLTRANSFERASE"/>
    <property type="match status" value="1"/>
</dbReference>
<proteinExistence type="predicted"/>
<evidence type="ECO:0000259" key="4">
    <source>
        <dbReference type="Pfam" id="PF00891"/>
    </source>
</evidence>
<dbReference type="AlphaFoldDB" id="D5VU22"/>
<dbReference type="SUPFAM" id="SSF53335">
    <property type="entry name" value="S-adenosyl-L-methionine-dependent methyltransferases"/>
    <property type="match status" value="1"/>
</dbReference>
<dbReference type="HOGENOM" id="CLU_005533_4_3_2"/>
<dbReference type="InterPro" id="IPR016461">
    <property type="entry name" value="COMT-like"/>
</dbReference>